<protein>
    <recommendedName>
        <fullName evidence="3">Transposase</fullName>
    </recommendedName>
</protein>
<name>A0A1V0GZA8_9RHOB</name>
<dbReference type="EMBL" id="CP020447">
    <property type="protein sequence ID" value="ARC39205.1"/>
    <property type="molecule type" value="Genomic_DNA"/>
</dbReference>
<keyword evidence="1" id="KW-0614">Plasmid</keyword>
<gene>
    <name evidence="1" type="ORF">A6J80_23365</name>
</gene>
<evidence type="ECO:0000313" key="2">
    <source>
        <dbReference type="Proteomes" id="UP000191257"/>
    </source>
</evidence>
<reference evidence="1" key="1">
    <citation type="submission" date="2017-12" db="EMBL/GenBank/DDBJ databases">
        <title>FDA dAtabase for Regulatory Grade micrObial Sequences (FDA-ARGOS): Supporting development and validation of Infectious Disease Dx tests.</title>
        <authorList>
            <person name="Campos J."/>
            <person name="Goldberg B."/>
            <person name="Tallon L."/>
            <person name="Sadzewicz L."/>
            <person name="Sengamalay N."/>
            <person name="Ott S."/>
            <person name="Godinez A."/>
            <person name="Nagaraj S."/>
            <person name="Vyas G."/>
            <person name="Aluvathingal J."/>
            <person name="Nadendla S."/>
            <person name="Geyer C."/>
            <person name="Nandy P."/>
            <person name="Hobson J."/>
            <person name="Sichtig H."/>
        </authorList>
    </citation>
    <scope>NUCLEOTIDE SEQUENCE</scope>
    <source>
        <strain evidence="1">FDAARGOS_252</strain>
        <plasmid evidence="1">unnamed7</plasmid>
    </source>
</reference>
<dbReference type="KEGG" id="pye:A6J80_23365"/>
<evidence type="ECO:0008006" key="3">
    <source>
        <dbReference type="Google" id="ProtNLM"/>
    </source>
</evidence>
<proteinExistence type="predicted"/>
<evidence type="ECO:0000313" key="1">
    <source>
        <dbReference type="EMBL" id="ARC39205.1"/>
    </source>
</evidence>
<keyword evidence="2" id="KW-1185">Reference proteome</keyword>
<geneLocation type="plasmid" evidence="1 2">
    <name>unnamed7</name>
</geneLocation>
<organism evidence="1 2">
    <name type="scientific">Paracoccus yeei</name>
    <dbReference type="NCBI Taxonomy" id="147645"/>
    <lineage>
        <taxon>Bacteria</taxon>
        <taxon>Pseudomonadati</taxon>
        <taxon>Pseudomonadota</taxon>
        <taxon>Alphaproteobacteria</taxon>
        <taxon>Rhodobacterales</taxon>
        <taxon>Paracoccaceae</taxon>
        <taxon>Paracoccus</taxon>
    </lineage>
</organism>
<accession>A0A1V0GZA8</accession>
<sequence>MRFAFIAKHRHIWPITWLCEVLNVSRTGYHAWLIREIARRTGLSRNTIKKYVKAPSAAPLWRQASCARINPCFAS</sequence>
<dbReference type="AlphaFoldDB" id="A0A1V0GZA8"/>
<dbReference type="Proteomes" id="UP000191257">
    <property type="component" value="Plasmid unnamed7"/>
</dbReference>